<evidence type="ECO:0000259" key="1">
    <source>
        <dbReference type="Pfam" id="PF13472"/>
    </source>
</evidence>
<dbReference type="InterPro" id="IPR013830">
    <property type="entry name" value="SGNH_hydro"/>
</dbReference>
<gene>
    <name evidence="2" type="ORF">JAO74_06790</name>
</gene>
<dbReference type="Proteomes" id="UP000640426">
    <property type="component" value="Unassembled WGS sequence"/>
</dbReference>
<name>A0ABS0XN87_9SPHN</name>
<proteinExistence type="predicted"/>
<sequence>MNGSIALAGRIGRYAAGVVLLQALAVAGCDRSPAPAPAPTAAPTPASIARPAGPERLVLAFGDSLYAGYGLDRGQSLPDAIEAKLRGAGVNATIVNAGVSGDTSAAGRQRLAFALDNLKRKPDLVLLGLGGNDVLRQISPAETRANMTAMLAELDRRGIPVLLTGMKAPPNLGPDYVAQFDAIWPDLAARYRNTLYPFILDGVIGDPALMQADRVHPNVRGVARIADRVTPLVQERLKAAPSIAG</sequence>
<dbReference type="SUPFAM" id="SSF52266">
    <property type="entry name" value="SGNH hydrolase"/>
    <property type="match status" value="1"/>
</dbReference>
<dbReference type="EMBL" id="JAELXS010000003">
    <property type="protein sequence ID" value="MBJ6121495.1"/>
    <property type="molecule type" value="Genomic_DNA"/>
</dbReference>
<dbReference type="InterPro" id="IPR036514">
    <property type="entry name" value="SGNH_hydro_sf"/>
</dbReference>
<reference evidence="3" key="1">
    <citation type="submission" date="2020-12" db="EMBL/GenBank/DDBJ databases">
        <title>Hymenobacter sp.</title>
        <authorList>
            <person name="Kim M.K."/>
        </authorList>
    </citation>
    <scope>NUCLEOTIDE SEQUENCE [LARGE SCALE GENOMIC DNA]</scope>
    <source>
        <strain evidence="3">BT553</strain>
    </source>
</reference>
<evidence type="ECO:0000313" key="2">
    <source>
        <dbReference type="EMBL" id="MBJ6121495.1"/>
    </source>
</evidence>
<dbReference type="Gene3D" id="3.40.50.1110">
    <property type="entry name" value="SGNH hydrolase"/>
    <property type="match status" value="1"/>
</dbReference>
<feature type="domain" description="SGNH hydrolase-type esterase" evidence="1">
    <location>
        <begin position="60"/>
        <end position="223"/>
    </location>
</feature>
<evidence type="ECO:0000313" key="3">
    <source>
        <dbReference type="Proteomes" id="UP000640426"/>
    </source>
</evidence>
<accession>A0ABS0XN87</accession>
<dbReference type="PANTHER" id="PTHR30383:SF24">
    <property type="entry name" value="THIOESTERASE 1_PROTEASE 1_LYSOPHOSPHOLIPASE L1"/>
    <property type="match status" value="1"/>
</dbReference>
<dbReference type="Pfam" id="PF13472">
    <property type="entry name" value="Lipase_GDSL_2"/>
    <property type="match status" value="1"/>
</dbReference>
<organism evidence="2 3">
    <name type="scientific">Sphingomonas mollis</name>
    <dbReference type="NCBI Taxonomy" id="2795726"/>
    <lineage>
        <taxon>Bacteria</taxon>
        <taxon>Pseudomonadati</taxon>
        <taxon>Pseudomonadota</taxon>
        <taxon>Alphaproteobacteria</taxon>
        <taxon>Sphingomonadales</taxon>
        <taxon>Sphingomonadaceae</taxon>
        <taxon>Sphingomonas</taxon>
    </lineage>
</organism>
<dbReference type="PANTHER" id="PTHR30383">
    <property type="entry name" value="THIOESTERASE 1/PROTEASE 1/LYSOPHOSPHOLIPASE L1"/>
    <property type="match status" value="1"/>
</dbReference>
<protein>
    <submittedName>
        <fullName evidence="2">Arylesterase</fullName>
    </submittedName>
</protein>
<dbReference type="CDD" id="cd01822">
    <property type="entry name" value="Lysophospholipase_L1_like"/>
    <property type="match status" value="1"/>
</dbReference>
<comment type="caution">
    <text evidence="2">The sequence shown here is derived from an EMBL/GenBank/DDBJ whole genome shotgun (WGS) entry which is preliminary data.</text>
</comment>
<dbReference type="InterPro" id="IPR051532">
    <property type="entry name" value="Ester_Hydrolysis_Enzymes"/>
</dbReference>
<keyword evidence="3" id="KW-1185">Reference proteome</keyword>